<dbReference type="Gene3D" id="1.10.10.10">
    <property type="entry name" value="Winged helix-like DNA-binding domain superfamily/Winged helix DNA-binding domain"/>
    <property type="match status" value="1"/>
</dbReference>
<evidence type="ECO:0000259" key="5">
    <source>
        <dbReference type="Pfam" id="PF08100"/>
    </source>
</evidence>
<dbReference type="Proteomes" id="UP000660675">
    <property type="component" value="Unassembled WGS sequence"/>
</dbReference>
<accession>A0ABQ2VUV4</accession>
<proteinExistence type="predicted"/>
<dbReference type="Pfam" id="PF08100">
    <property type="entry name" value="Dimerisation"/>
    <property type="match status" value="1"/>
</dbReference>
<dbReference type="EMBL" id="BMTF01000003">
    <property type="protein sequence ID" value="GGV77826.1"/>
    <property type="molecule type" value="Genomic_DNA"/>
</dbReference>
<dbReference type="SUPFAM" id="SSF46785">
    <property type="entry name" value="Winged helix' DNA-binding domain"/>
    <property type="match status" value="1"/>
</dbReference>
<dbReference type="PANTHER" id="PTHR43712">
    <property type="entry name" value="PUTATIVE (AFU_ORTHOLOGUE AFUA_4G14580)-RELATED"/>
    <property type="match status" value="1"/>
</dbReference>
<dbReference type="PIRSF" id="PIRSF005739">
    <property type="entry name" value="O-mtase"/>
    <property type="match status" value="1"/>
</dbReference>
<organism evidence="6 7">
    <name type="scientific">Streptomyces gelaticus</name>
    <dbReference type="NCBI Taxonomy" id="285446"/>
    <lineage>
        <taxon>Bacteria</taxon>
        <taxon>Bacillati</taxon>
        <taxon>Actinomycetota</taxon>
        <taxon>Actinomycetes</taxon>
        <taxon>Kitasatosporales</taxon>
        <taxon>Streptomycetaceae</taxon>
        <taxon>Streptomyces</taxon>
    </lineage>
</organism>
<keyword evidence="1" id="KW-0489">Methyltransferase</keyword>
<dbReference type="InterPro" id="IPR029063">
    <property type="entry name" value="SAM-dependent_MTases_sf"/>
</dbReference>
<reference evidence="7" key="1">
    <citation type="journal article" date="2019" name="Int. J. Syst. Evol. Microbiol.">
        <title>The Global Catalogue of Microorganisms (GCM) 10K type strain sequencing project: providing services to taxonomists for standard genome sequencing and annotation.</title>
        <authorList>
            <consortium name="The Broad Institute Genomics Platform"/>
            <consortium name="The Broad Institute Genome Sequencing Center for Infectious Disease"/>
            <person name="Wu L."/>
            <person name="Ma J."/>
        </authorList>
    </citation>
    <scope>NUCLEOTIDE SEQUENCE [LARGE SCALE GENOMIC DNA]</scope>
    <source>
        <strain evidence="7">JCM 4376</strain>
    </source>
</reference>
<gene>
    <name evidence="6" type="ORF">GCM10015535_11690</name>
</gene>
<sequence>MARQLSEEPRMSDQNISAKDELSPGQIMGVLTGYWQARILLTAASFDLFTLLSEEPASAEQVSERLGIRMPGASDFLLALSGMGFLEAAEDGMFRNSPAAEQFLVRGRPAHIGGYLQFCERELNPAWDGLGTALRTGSPQNPAARSGNPYDTLYADREATDSFLESMDMLNTPLLRRVSSLDWSRYGSFVDVGGARGNVAQHLVREHPHLEGGVFDLPPLEGAFAAYMNSLGGTAKERIAFHGGDFFKDPLPKADVLIFGHVLHNWSADNRRTLLRNAYSAIRPGGAVIIYDPMVSNSRPPLYATLAALSMLVWSAGGGEYAVGECHSWLKEAGFRPETVGPENTPDDVLIIGHKDS</sequence>
<evidence type="ECO:0000256" key="1">
    <source>
        <dbReference type="ARBA" id="ARBA00022603"/>
    </source>
</evidence>
<keyword evidence="7" id="KW-1185">Reference proteome</keyword>
<dbReference type="Pfam" id="PF00891">
    <property type="entry name" value="Methyltransf_2"/>
    <property type="match status" value="1"/>
</dbReference>
<evidence type="ECO:0000313" key="7">
    <source>
        <dbReference type="Proteomes" id="UP000660675"/>
    </source>
</evidence>
<keyword evidence="3" id="KW-0949">S-adenosyl-L-methionine</keyword>
<evidence type="ECO:0000256" key="2">
    <source>
        <dbReference type="ARBA" id="ARBA00022679"/>
    </source>
</evidence>
<feature type="domain" description="O-methyltransferase dimerisation" evidence="5">
    <location>
        <begin position="30"/>
        <end position="105"/>
    </location>
</feature>
<evidence type="ECO:0000256" key="3">
    <source>
        <dbReference type="ARBA" id="ARBA00022691"/>
    </source>
</evidence>
<keyword evidence="2" id="KW-0808">Transferase</keyword>
<dbReference type="Gene3D" id="3.40.50.150">
    <property type="entry name" value="Vaccinia Virus protein VP39"/>
    <property type="match status" value="1"/>
</dbReference>
<protein>
    <submittedName>
        <fullName evidence="6">O-methyltransferase</fullName>
    </submittedName>
</protein>
<dbReference type="SUPFAM" id="SSF53335">
    <property type="entry name" value="S-adenosyl-L-methionine-dependent methyltransferases"/>
    <property type="match status" value="1"/>
</dbReference>
<dbReference type="PROSITE" id="PS51683">
    <property type="entry name" value="SAM_OMT_II"/>
    <property type="match status" value="1"/>
</dbReference>
<feature type="domain" description="O-methyltransferase C-terminal" evidence="4">
    <location>
        <begin position="127"/>
        <end position="336"/>
    </location>
</feature>
<dbReference type="InterPro" id="IPR016461">
    <property type="entry name" value="COMT-like"/>
</dbReference>
<evidence type="ECO:0000259" key="4">
    <source>
        <dbReference type="Pfam" id="PF00891"/>
    </source>
</evidence>
<dbReference type="InterPro" id="IPR036388">
    <property type="entry name" value="WH-like_DNA-bd_sf"/>
</dbReference>
<dbReference type="CDD" id="cd02440">
    <property type="entry name" value="AdoMet_MTases"/>
    <property type="match status" value="1"/>
</dbReference>
<dbReference type="InterPro" id="IPR001077">
    <property type="entry name" value="COMT_C"/>
</dbReference>
<dbReference type="InterPro" id="IPR036390">
    <property type="entry name" value="WH_DNA-bd_sf"/>
</dbReference>
<name>A0ABQ2VUV4_9ACTN</name>
<comment type="caution">
    <text evidence="6">The sequence shown here is derived from an EMBL/GenBank/DDBJ whole genome shotgun (WGS) entry which is preliminary data.</text>
</comment>
<dbReference type="PANTHER" id="PTHR43712:SF2">
    <property type="entry name" value="O-METHYLTRANSFERASE CICE"/>
    <property type="match status" value="1"/>
</dbReference>
<dbReference type="InterPro" id="IPR012967">
    <property type="entry name" value="COMT_dimerisation"/>
</dbReference>
<evidence type="ECO:0000313" key="6">
    <source>
        <dbReference type="EMBL" id="GGV77826.1"/>
    </source>
</evidence>